<evidence type="ECO:0000313" key="2">
    <source>
        <dbReference type="Proteomes" id="UP001333110"/>
    </source>
</evidence>
<keyword evidence="2" id="KW-1185">Reference proteome</keyword>
<protein>
    <submittedName>
        <fullName evidence="1">Uncharacterized protein</fullName>
    </submittedName>
</protein>
<accession>A0AAN7N3S6</accession>
<proteinExistence type="predicted"/>
<name>A0AAN7N3S6_MYCAM</name>
<comment type="caution">
    <text evidence="1">The sequence shown here is derived from an EMBL/GenBank/DDBJ whole genome shotgun (WGS) entry which is preliminary data.</text>
</comment>
<dbReference type="AlphaFoldDB" id="A0AAN7N3S6"/>
<evidence type="ECO:0000313" key="1">
    <source>
        <dbReference type="EMBL" id="KAK4817299.1"/>
    </source>
</evidence>
<organism evidence="1 2">
    <name type="scientific">Mycteria americana</name>
    <name type="common">Wood stork</name>
    <dbReference type="NCBI Taxonomy" id="33587"/>
    <lineage>
        <taxon>Eukaryota</taxon>
        <taxon>Metazoa</taxon>
        <taxon>Chordata</taxon>
        <taxon>Craniata</taxon>
        <taxon>Vertebrata</taxon>
        <taxon>Euteleostomi</taxon>
        <taxon>Archelosauria</taxon>
        <taxon>Archosauria</taxon>
        <taxon>Dinosauria</taxon>
        <taxon>Saurischia</taxon>
        <taxon>Theropoda</taxon>
        <taxon>Coelurosauria</taxon>
        <taxon>Aves</taxon>
        <taxon>Neognathae</taxon>
        <taxon>Neoaves</taxon>
        <taxon>Aequornithes</taxon>
        <taxon>Ciconiiformes</taxon>
        <taxon>Ciconiidae</taxon>
        <taxon>Mycteria</taxon>
    </lineage>
</organism>
<dbReference type="EMBL" id="JAUNZN010000008">
    <property type="protein sequence ID" value="KAK4817299.1"/>
    <property type="molecule type" value="Genomic_DNA"/>
</dbReference>
<reference evidence="1 2" key="1">
    <citation type="journal article" date="2023" name="J. Hered.">
        <title>Chromosome-level genome of the wood stork (Mycteria americana) provides insight into avian chromosome evolution.</title>
        <authorList>
            <person name="Flamio R. Jr."/>
            <person name="Ramstad K.M."/>
        </authorList>
    </citation>
    <scope>NUCLEOTIDE SEQUENCE [LARGE SCALE GENOMIC DNA]</scope>
    <source>
        <strain evidence="1">JAX WOST 10</strain>
    </source>
</reference>
<sequence length="132" mass="14804">MILLQVSAKDFHLPHAYRKFDNMTPASASSWKDVFQVNHQGSSQYQYRLGIEWIEGSPADKDLGIPVDEKLDMSRQCEPAVQKSSRTLGCIKRSVGSRLREAILSLYCAVVRTPQSTASSSGVPSTRKTWTW</sequence>
<dbReference type="Proteomes" id="UP001333110">
    <property type="component" value="Unassembled WGS sequence"/>
</dbReference>
<gene>
    <name evidence="1" type="ORF">QYF61_009152</name>
</gene>